<evidence type="ECO:0008006" key="3">
    <source>
        <dbReference type="Google" id="ProtNLM"/>
    </source>
</evidence>
<organism evidence="1 2">
    <name type="scientific">Dothidotthia symphoricarpi CBS 119687</name>
    <dbReference type="NCBI Taxonomy" id="1392245"/>
    <lineage>
        <taxon>Eukaryota</taxon>
        <taxon>Fungi</taxon>
        <taxon>Dikarya</taxon>
        <taxon>Ascomycota</taxon>
        <taxon>Pezizomycotina</taxon>
        <taxon>Dothideomycetes</taxon>
        <taxon>Pleosporomycetidae</taxon>
        <taxon>Pleosporales</taxon>
        <taxon>Dothidotthiaceae</taxon>
        <taxon>Dothidotthia</taxon>
    </lineage>
</organism>
<gene>
    <name evidence="1" type="ORF">P153DRAFT_434311</name>
</gene>
<dbReference type="RefSeq" id="XP_033520301.1">
    <property type="nucleotide sequence ID" value="XM_033673072.1"/>
</dbReference>
<dbReference type="Pfam" id="PF26639">
    <property type="entry name" value="Het-6_barrel"/>
    <property type="match status" value="1"/>
</dbReference>
<proteinExistence type="predicted"/>
<dbReference type="AlphaFoldDB" id="A0A6A6A232"/>
<dbReference type="PANTHER" id="PTHR24148">
    <property type="entry name" value="ANKYRIN REPEAT DOMAIN-CONTAINING PROTEIN 39 HOMOLOG-RELATED"/>
    <property type="match status" value="1"/>
</dbReference>
<dbReference type="GeneID" id="54413504"/>
<dbReference type="InterPro" id="IPR052895">
    <property type="entry name" value="HetReg/Transcr_Mod"/>
</dbReference>
<sequence>MIIDKRCLSIRAKKLDDVVQICEEKEDLRHGLHSSTIWQMIAALDVTYTMGESREEVVWRSLITNRGNVSPPESAQYPACSDLLKPSFHAWILWRYAVAFNEPTTFPISSSANDILPSQAEIDKGRNRSKVDPVYLAFLAHQASLFNLSYSHAMRQRPFRTRQGYFGIGSKCLDVGDSVWIVPGCRVPIILRPIKGSGRYCLVGGTYVHGVMNGEALLSCTDLDFEMVGLE</sequence>
<evidence type="ECO:0000313" key="2">
    <source>
        <dbReference type="Proteomes" id="UP000799771"/>
    </source>
</evidence>
<keyword evidence="2" id="KW-1185">Reference proteome</keyword>
<reference evidence="1" key="1">
    <citation type="journal article" date="2020" name="Stud. Mycol.">
        <title>101 Dothideomycetes genomes: a test case for predicting lifestyles and emergence of pathogens.</title>
        <authorList>
            <person name="Haridas S."/>
            <person name="Albert R."/>
            <person name="Binder M."/>
            <person name="Bloem J."/>
            <person name="Labutti K."/>
            <person name="Salamov A."/>
            <person name="Andreopoulos B."/>
            <person name="Baker S."/>
            <person name="Barry K."/>
            <person name="Bills G."/>
            <person name="Bluhm B."/>
            <person name="Cannon C."/>
            <person name="Castanera R."/>
            <person name="Culley D."/>
            <person name="Daum C."/>
            <person name="Ezra D."/>
            <person name="Gonzalez J."/>
            <person name="Henrissat B."/>
            <person name="Kuo A."/>
            <person name="Liang C."/>
            <person name="Lipzen A."/>
            <person name="Lutzoni F."/>
            <person name="Magnuson J."/>
            <person name="Mondo S."/>
            <person name="Nolan M."/>
            <person name="Ohm R."/>
            <person name="Pangilinan J."/>
            <person name="Park H.-J."/>
            <person name="Ramirez L."/>
            <person name="Alfaro M."/>
            <person name="Sun H."/>
            <person name="Tritt A."/>
            <person name="Yoshinaga Y."/>
            <person name="Zwiers L.-H."/>
            <person name="Turgeon B."/>
            <person name="Goodwin S."/>
            <person name="Spatafora J."/>
            <person name="Crous P."/>
            <person name="Grigoriev I."/>
        </authorList>
    </citation>
    <scope>NUCLEOTIDE SEQUENCE</scope>
    <source>
        <strain evidence="1">CBS 119687</strain>
    </source>
</reference>
<dbReference type="EMBL" id="ML977515">
    <property type="protein sequence ID" value="KAF2125909.1"/>
    <property type="molecule type" value="Genomic_DNA"/>
</dbReference>
<dbReference type="Proteomes" id="UP000799771">
    <property type="component" value="Unassembled WGS sequence"/>
</dbReference>
<name>A0A6A6A232_9PLEO</name>
<protein>
    <recommendedName>
        <fullName evidence="3">Heterokaryon incompatibility domain-containing protein</fullName>
    </recommendedName>
</protein>
<accession>A0A6A6A232</accession>
<evidence type="ECO:0000313" key="1">
    <source>
        <dbReference type="EMBL" id="KAF2125909.1"/>
    </source>
</evidence>
<dbReference type="PANTHER" id="PTHR24148:SF73">
    <property type="entry name" value="HET DOMAIN PROTEIN (AFU_ORTHOLOGUE AFUA_8G01020)"/>
    <property type="match status" value="1"/>
</dbReference>
<dbReference type="OrthoDB" id="3548654at2759"/>